<evidence type="ECO:0000313" key="9">
    <source>
        <dbReference type="Proteomes" id="UP000175968"/>
    </source>
</evidence>
<feature type="transmembrane region" description="Helical" evidence="7">
    <location>
        <begin position="179"/>
        <end position="200"/>
    </location>
</feature>
<name>A0AAC9I1U5_9FLAO</name>
<feature type="transmembrane region" description="Helical" evidence="7">
    <location>
        <begin position="47"/>
        <end position="68"/>
    </location>
</feature>
<accession>A0AAC9I1U5</accession>
<keyword evidence="9" id="KW-1185">Reference proteome</keyword>
<protein>
    <submittedName>
        <fullName evidence="8">MFS transporter</fullName>
    </submittedName>
</protein>
<dbReference type="InterPro" id="IPR010290">
    <property type="entry name" value="TM_effector"/>
</dbReference>
<feature type="transmembrane region" description="Helical" evidence="7">
    <location>
        <begin position="80"/>
        <end position="100"/>
    </location>
</feature>
<dbReference type="KEGG" id="fgl:EM308_02850"/>
<keyword evidence="6 7" id="KW-0472">Membrane</keyword>
<sequence length="422" mass="45962">MKKNDPYAALRFKEFNMFLLLRFAMVFAWSMQFIIIEWEVYSLTKSALSLGVIGLMEVIPAIGMALFAGHIVDQKEKKGMLLKCIIGFSIISFGLFLLTWPKIVNGWSTNMVLYSIYFLVFLGGLVRAFLGPTIFSLLALIVPKKAYPNAATWSSSVWQIGSVVGPAVAGFSITWIGVHWSMCAIFTCSILALLTLTQIATKPILNPKIGEPIMESLKEGVKFVFTNKSILGALTLDMVAVLFGGAVALLPIFAQDILKVGPEGFGILRAAPAVGALLTMFISTHLPFYKNAGIKLLAAIFGFGICVIVFGLSTWFWLSVFALFMSGVTDGFSVVIRQTILQLKTPDHMRGRVSAVNSIFVGSSNELGAFESGLTAKLMGTVSAVVFGGSMTLLVVIFTGISLPGFRKLDLQKDLEEHENHK</sequence>
<evidence type="ECO:0000256" key="6">
    <source>
        <dbReference type="ARBA" id="ARBA00023136"/>
    </source>
</evidence>
<dbReference type="PANTHER" id="PTHR23513">
    <property type="entry name" value="INTEGRAL MEMBRANE EFFLUX PROTEIN-RELATED"/>
    <property type="match status" value="1"/>
</dbReference>
<dbReference type="SUPFAM" id="SSF103473">
    <property type="entry name" value="MFS general substrate transporter"/>
    <property type="match status" value="1"/>
</dbReference>
<evidence type="ECO:0000256" key="2">
    <source>
        <dbReference type="ARBA" id="ARBA00022448"/>
    </source>
</evidence>
<feature type="transmembrane region" description="Helical" evidence="7">
    <location>
        <begin position="382"/>
        <end position="403"/>
    </location>
</feature>
<dbReference type="RefSeq" id="WP_035639827.1">
    <property type="nucleotide sequence ID" value="NZ_CP017479.1"/>
</dbReference>
<dbReference type="InterPro" id="IPR036259">
    <property type="entry name" value="MFS_trans_sf"/>
</dbReference>
<evidence type="ECO:0000313" key="8">
    <source>
        <dbReference type="EMBL" id="AOW08521.1"/>
    </source>
</evidence>
<evidence type="ECO:0000256" key="4">
    <source>
        <dbReference type="ARBA" id="ARBA00022692"/>
    </source>
</evidence>
<dbReference type="Gene3D" id="1.20.1250.20">
    <property type="entry name" value="MFS general substrate transporter like domains"/>
    <property type="match status" value="1"/>
</dbReference>
<keyword evidence="5 7" id="KW-1133">Transmembrane helix</keyword>
<dbReference type="Pfam" id="PF05977">
    <property type="entry name" value="MFS_3"/>
    <property type="match status" value="1"/>
</dbReference>
<dbReference type="GO" id="GO:0005886">
    <property type="term" value="C:plasma membrane"/>
    <property type="evidence" value="ECO:0007669"/>
    <property type="project" value="UniProtKB-SubCell"/>
</dbReference>
<evidence type="ECO:0000256" key="1">
    <source>
        <dbReference type="ARBA" id="ARBA00004651"/>
    </source>
</evidence>
<feature type="transmembrane region" description="Helical" evidence="7">
    <location>
        <begin position="153"/>
        <end position="173"/>
    </location>
</feature>
<keyword evidence="4 7" id="KW-0812">Transmembrane</keyword>
<feature type="transmembrane region" description="Helical" evidence="7">
    <location>
        <begin position="266"/>
        <end position="289"/>
    </location>
</feature>
<dbReference type="EMBL" id="CP017479">
    <property type="protein sequence ID" value="AOW08521.1"/>
    <property type="molecule type" value="Genomic_DNA"/>
</dbReference>
<organism evidence="8 9">
    <name type="scientific">Flavobacterium gilvum</name>
    <dbReference type="NCBI Taxonomy" id="1492737"/>
    <lineage>
        <taxon>Bacteria</taxon>
        <taxon>Pseudomonadati</taxon>
        <taxon>Bacteroidota</taxon>
        <taxon>Flavobacteriia</taxon>
        <taxon>Flavobacteriales</taxon>
        <taxon>Flavobacteriaceae</taxon>
        <taxon>Flavobacterium</taxon>
    </lineage>
</organism>
<feature type="transmembrane region" description="Helical" evidence="7">
    <location>
        <begin position="230"/>
        <end position="254"/>
    </location>
</feature>
<evidence type="ECO:0000256" key="7">
    <source>
        <dbReference type="SAM" id="Phobius"/>
    </source>
</evidence>
<reference evidence="8 9" key="1">
    <citation type="submission" date="2016-10" db="EMBL/GenBank/DDBJ databases">
        <title>Flavobacterium gilvum sp. nov., isolated from stream water.</title>
        <authorList>
            <person name="Shin S.-K."/>
            <person name="Cho Y.-J."/>
            <person name="Yi H."/>
        </authorList>
    </citation>
    <scope>NUCLEOTIDE SEQUENCE [LARGE SCALE GENOMIC DNA]</scope>
    <source>
        <strain evidence="8 9">EM1308</strain>
    </source>
</reference>
<proteinExistence type="predicted"/>
<comment type="subcellular location">
    <subcellularLocation>
        <location evidence="1">Cell membrane</location>
        <topology evidence="1">Multi-pass membrane protein</topology>
    </subcellularLocation>
</comment>
<keyword evidence="3" id="KW-1003">Cell membrane</keyword>
<evidence type="ECO:0000256" key="5">
    <source>
        <dbReference type="ARBA" id="ARBA00022989"/>
    </source>
</evidence>
<feature type="transmembrane region" description="Helical" evidence="7">
    <location>
        <begin position="20"/>
        <end position="41"/>
    </location>
</feature>
<dbReference type="AlphaFoldDB" id="A0AAC9I1U5"/>
<feature type="transmembrane region" description="Helical" evidence="7">
    <location>
        <begin position="112"/>
        <end position="141"/>
    </location>
</feature>
<gene>
    <name evidence="8" type="ORF">EM308_02850</name>
</gene>
<evidence type="ECO:0000256" key="3">
    <source>
        <dbReference type="ARBA" id="ARBA00022475"/>
    </source>
</evidence>
<feature type="transmembrane region" description="Helical" evidence="7">
    <location>
        <begin position="296"/>
        <end position="318"/>
    </location>
</feature>
<keyword evidence="2" id="KW-0813">Transport</keyword>
<dbReference type="CDD" id="cd06173">
    <property type="entry name" value="MFS_MefA_like"/>
    <property type="match status" value="1"/>
</dbReference>
<dbReference type="Proteomes" id="UP000175968">
    <property type="component" value="Chromosome"/>
</dbReference>
<dbReference type="PANTHER" id="PTHR23513:SF9">
    <property type="entry name" value="ENTEROBACTIN EXPORTER ENTS"/>
    <property type="match status" value="1"/>
</dbReference>